<dbReference type="Gene3D" id="1.20.1260.10">
    <property type="match status" value="1"/>
</dbReference>
<dbReference type="PANTHER" id="PTHR39183:SF1">
    <property type="entry name" value="SPORE COAT PROTEIN F-LIKE PROTEIN YHCQ"/>
    <property type="match status" value="1"/>
</dbReference>
<sequence length="120" mass="13190">MDTLKTDDLAHLAGLDQLVDPGIAMDLLLATKTAIRNGAIALSESITPQVRGVIHKHLELSILFHGQLTALMISKGWFHPYHVTEQFTMDTIMGQMAIKVGQMPLYPDEPTPAATRLESQ</sequence>
<dbReference type="Proteomes" id="UP001208017">
    <property type="component" value="Unassembled WGS sequence"/>
</dbReference>
<accession>A0ABT3X9V9</accession>
<dbReference type="PANTHER" id="PTHR39183">
    <property type="entry name" value="SPORE COAT PROTEIN F-LIKE PROTEIN YHCQ"/>
    <property type="match status" value="1"/>
</dbReference>
<evidence type="ECO:0000313" key="4">
    <source>
        <dbReference type="EMBL" id="MCX7571534.1"/>
    </source>
</evidence>
<reference evidence="4 5" key="1">
    <citation type="submission" date="2022-11" db="EMBL/GenBank/DDBJ databases">
        <title>Study of microbial diversity in lake waters.</title>
        <authorList>
            <person name="Zhang J."/>
        </authorList>
    </citation>
    <scope>NUCLEOTIDE SEQUENCE [LARGE SCALE GENOMIC DNA]</scope>
    <source>
        <strain evidence="4 5">DT12</strain>
    </source>
</reference>
<protein>
    <submittedName>
        <fullName evidence="4">Spore coat protein</fullName>
    </submittedName>
</protein>
<evidence type="ECO:0000256" key="1">
    <source>
        <dbReference type="ARBA" id="ARBA00022969"/>
    </source>
</evidence>
<name>A0ABT3X9V9_9BACL</name>
<comment type="caution">
    <text evidence="4">The sequence shown here is derived from an EMBL/GenBank/DDBJ whole genome shotgun (WGS) entry which is preliminary data.</text>
</comment>
<gene>
    <name evidence="4" type="ORF">OS242_16420</name>
</gene>
<evidence type="ECO:0000256" key="2">
    <source>
        <dbReference type="ARBA" id="ARBA00024325"/>
    </source>
</evidence>
<dbReference type="InterPro" id="IPR012851">
    <property type="entry name" value="Spore_coat_CotF-like"/>
</dbReference>
<organism evidence="4 5">
    <name type="scientific">Tumebacillus lacus</name>
    <dbReference type="NCBI Taxonomy" id="2995335"/>
    <lineage>
        <taxon>Bacteria</taxon>
        <taxon>Bacillati</taxon>
        <taxon>Bacillota</taxon>
        <taxon>Bacilli</taxon>
        <taxon>Bacillales</taxon>
        <taxon>Alicyclobacillaceae</taxon>
        <taxon>Tumebacillus</taxon>
    </lineage>
</organism>
<dbReference type="Pfam" id="PF07875">
    <property type="entry name" value="Coat_F"/>
    <property type="match status" value="1"/>
</dbReference>
<comment type="subcellular location">
    <subcellularLocation>
        <location evidence="2">Spore coat</location>
    </subcellularLocation>
</comment>
<evidence type="ECO:0000256" key="3">
    <source>
        <dbReference type="ARBA" id="ARBA00024344"/>
    </source>
</evidence>
<dbReference type="EMBL" id="JAPMLT010000011">
    <property type="protein sequence ID" value="MCX7571534.1"/>
    <property type="molecule type" value="Genomic_DNA"/>
</dbReference>
<dbReference type="InterPro" id="IPR012347">
    <property type="entry name" value="Ferritin-like"/>
</dbReference>
<dbReference type="RefSeq" id="WP_267152781.1">
    <property type="nucleotide sequence ID" value="NZ_JAPMLT010000011.1"/>
</dbReference>
<keyword evidence="4" id="KW-0946">Virion</keyword>
<keyword evidence="4" id="KW-0167">Capsid protein</keyword>
<proteinExistence type="inferred from homology"/>
<keyword evidence="5" id="KW-1185">Reference proteome</keyword>
<evidence type="ECO:0000313" key="5">
    <source>
        <dbReference type="Proteomes" id="UP001208017"/>
    </source>
</evidence>
<comment type="similarity">
    <text evidence="3">Belongs to the CotF family.</text>
</comment>
<keyword evidence="1" id="KW-0749">Sporulation</keyword>